<organism evidence="2 3">
    <name type="scientific">Mycobacterium kubicae</name>
    <dbReference type="NCBI Taxonomy" id="120959"/>
    <lineage>
        <taxon>Bacteria</taxon>
        <taxon>Bacillati</taxon>
        <taxon>Actinomycetota</taxon>
        <taxon>Actinomycetes</taxon>
        <taxon>Mycobacteriales</taxon>
        <taxon>Mycobacteriaceae</taxon>
        <taxon>Mycobacterium</taxon>
        <taxon>Mycobacterium simiae complex</taxon>
    </lineage>
</organism>
<feature type="transmembrane region" description="Helical" evidence="1">
    <location>
        <begin position="24"/>
        <end position="47"/>
    </location>
</feature>
<keyword evidence="1" id="KW-1133">Transmembrane helix</keyword>
<evidence type="ECO:0000313" key="3">
    <source>
        <dbReference type="Proteomes" id="UP000465306"/>
    </source>
</evidence>
<evidence type="ECO:0000313" key="2">
    <source>
        <dbReference type="EMBL" id="GFG62626.1"/>
    </source>
</evidence>
<dbReference type="EMBL" id="BLKU01000001">
    <property type="protein sequence ID" value="GFG62626.1"/>
    <property type="molecule type" value="Genomic_DNA"/>
</dbReference>
<gene>
    <name evidence="2" type="ORF">MKUB_01160</name>
</gene>
<comment type="caution">
    <text evidence="2">The sequence shown here is derived from an EMBL/GenBank/DDBJ whole genome shotgun (WGS) entry which is preliminary data.</text>
</comment>
<keyword evidence="3" id="KW-1185">Reference proteome</keyword>
<protein>
    <submittedName>
        <fullName evidence="2">Uncharacterized protein</fullName>
    </submittedName>
</protein>
<keyword evidence="1" id="KW-0472">Membrane</keyword>
<keyword evidence="1" id="KW-0812">Transmembrane</keyword>
<accession>A0ABQ1BFW9</accession>
<reference evidence="2 3" key="1">
    <citation type="journal article" date="2019" name="Emerg. Microbes Infect.">
        <title>Comprehensive subspecies identification of 175 nontuberculous mycobacteria species based on 7547 genomic profiles.</title>
        <authorList>
            <person name="Matsumoto Y."/>
            <person name="Kinjo T."/>
            <person name="Motooka D."/>
            <person name="Nabeya D."/>
            <person name="Jung N."/>
            <person name="Uechi K."/>
            <person name="Horii T."/>
            <person name="Iida T."/>
            <person name="Fujita J."/>
            <person name="Nakamura S."/>
        </authorList>
    </citation>
    <scope>NUCLEOTIDE SEQUENCE [LARGE SCALE GENOMIC DNA]</scope>
    <source>
        <strain evidence="2 3">JCM 13573</strain>
    </source>
</reference>
<evidence type="ECO:0000256" key="1">
    <source>
        <dbReference type="SAM" id="Phobius"/>
    </source>
</evidence>
<sequence length="55" mass="6274">MIATHINMEKRAARIKRLRRRGTLSLLFAGLVLVVLNFLFCIAYVFLNLAQQTAP</sequence>
<dbReference type="Proteomes" id="UP000465306">
    <property type="component" value="Unassembled WGS sequence"/>
</dbReference>
<name>A0ABQ1BFW9_9MYCO</name>
<proteinExistence type="predicted"/>